<feature type="region of interest" description="Disordered" evidence="1">
    <location>
        <begin position="1"/>
        <end position="25"/>
    </location>
</feature>
<accession>A0A9K3NJE9</accession>
<reference evidence="2" key="1">
    <citation type="journal article" date="2017" name="Nature">
        <title>The sunflower genome provides insights into oil metabolism, flowering and Asterid evolution.</title>
        <authorList>
            <person name="Badouin H."/>
            <person name="Gouzy J."/>
            <person name="Grassa C.J."/>
            <person name="Murat F."/>
            <person name="Staton S.E."/>
            <person name="Cottret L."/>
            <person name="Lelandais-Briere C."/>
            <person name="Owens G.L."/>
            <person name="Carrere S."/>
            <person name="Mayjonade B."/>
            <person name="Legrand L."/>
            <person name="Gill N."/>
            <person name="Kane N.C."/>
            <person name="Bowers J.E."/>
            <person name="Hubner S."/>
            <person name="Bellec A."/>
            <person name="Berard A."/>
            <person name="Berges H."/>
            <person name="Blanchet N."/>
            <person name="Boniface M.C."/>
            <person name="Brunel D."/>
            <person name="Catrice O."/>
            <person name="Chaidir N."/>
            <person name="Claudel C."/>
            <person name="Donnadieu C."/>
            <person name="Faraut T."/>
            <person name="Fievet G."/>
            <person name="Helmstetter N."/>
            <person name="King M."/>
            <person name="Knapp S.J."/>
            <person name="Lai Z."/>
            <person name="Le Paslier M.C."/>
            <person name="Lippi Y."/>
            <person name="Lorenzon L."/>
            <person name="Mandel J.R."/>
            <person name="Marage G."/>
            <person name="Marchand G."/>
            <person name="Marquand E."/>
            <person name="Bret-Mestries E."/>
            <person name="Morien E."/>
            <person name="Nambeesan S."/>
            <person name="Nguyen T."/>
            <person name="Pegot-Espagnet P."/>
            <person name="Pouilly N."/>
            <person name="Raftis F."/>
            <person name="Sallet E."/>
            <person name="Schiex T."/>
            <person name="Thomas J."/>
            <person name="Vandecasteele C."/>
            <person name="Vares D."/>
            <person name="Vear F."/>
            <person name="Vautrin S."/>
            <person name="Crespi M."/>
            <person name="Mangin B."/>
            <person name="Burke J.M."/>
            <person name="Salse J."/>
            <person name="Munos S."/>
            <person name="Vincourt P."/>
            <person name="Rieseberg L.H."/>
            <person name="Langlade N.B."/>
        </authorList>
    </citation>
    <scope>NUCLEOTIDE SEQUENCE</scope>
    <source>
        <tissue evidence="2">Leaves</tissue>
    </source>
</reference>
<dbReference type="EMBL" id="MNCJ02000321">
    <property type="protein sequence ID" value="KAF5802429.1"/>
    <property type="molecule type" value="Genomic_DNA"/>
</dbReference>
<sequence>MAMSPWHLMHNLSDTQTPRRKRVASGDVIEKTVEMRQKRMIKNKELAKG</sequence>
<name>A0A9K3NJE9_HELAN</name>
<gene>
    <name evidence="2" type="ORF">HanXRQr2_Chr06g0259371</name>
</gene>
<evidence type="ECO:0000313" key="2">
    <source>
        <dbReference type="EMBL" id="KAF5802429.1"/>
    </source>
</evidence>
<protein>
    <recommendedName>
        <fullName evidence="4">Basic-leucine zipper domain-containing protein</fullName>
    </recommendedName>
</protein>
<proteinExistence type="predicted"/>
<dbReference type="Proteomes" id="UP000215914">
    <property type="component" value="Unassembled WGS sequence"/>
</dbReference>
<dbReference type="Gramene" id="mRNA:HanXRQr2_Chr06g0259371">
    <property type="protein sequence ID" value="CDS:HanXRQr2_Chr06g0259371.1"/>
    <property type="gene ID" value="HanXRQr2_Chr06g0259371"/>
</dbReference>
<dbReference type="AlphaFoldDB" id="A0A9K3NJE9"/>
<keyword evidence="3" id="KW-1185">Reference proteome</keyword>
<comment type="caution">
    <text evidence="2">The sequence shown here is derived from an EMBL/GenBank/DDBJ whole genome shotgun (WGS) entry which is preliminary data.</text>
</comment>
<reference evidence="2" key="2">
    <citation type="submission" date="2020-06" db="EMBL/GenBank/DDBJ databases">
        <title>Helianthus annuus Genome sequencing and assembly Release 2.</title>
        <authorList>
            <person name="Gouzy J."/>
            <person name="Langlade N."/>
            <person name="Munos S."/>
        </authorList>
    </citation>
    <scope>NUCLEOTIDE SEQUENCE</scope>
    <source>
        <tissue evidence="2">Leaves</tissue>
    </source>
</reference>
<organism evidence="2 3">
    <name type="scientific">Helianthus annuus</name>
    <name type="common">Common sunflower</name>
    <dbReference type="NCBI Taxonomy" id="4232"/>
    <lineage>
        <taxon>Eukaryota</taxon>
        <taxon>Viridiplantae</taxon>
        <taxon>Streptophyta</taxon>
        <taxon>Embryophyta</taxon>
        <taxon>Tracheophyta</taxon>
        <taxon>Spermatophyta</taxon>
        <taxon>Magnoliopsida</taxon>
        <taxon>eudicotyledons</taxon>
        <taxon>Gunneridae</taxon>
        <taxon>Pentapetalae</taxon>
        <taxon>asterids</taxon>
        <taxon>campanulids</taxon>
        <taxon>Asterales</taxon>
        <taxon>Asteraceae</taxon>
        <taxon>Asteroideae</taxon>
        <taxon>Heliantheae alliance</taxon>
        <taxon>Heliantheae</taxon>
        <taxon>Helianthus</taxon>
    </lineage>
</organism>
<evidence type="ECO:0000256" key="1">
    <source>
        <dbReference type="SAM" id="MobiDB-lite"/>
    </source>
</evidence>
<evidence type="ECO:0008006" key="4">
    <source>
        <dbReference type="Google" id="ProtNLM"/>
    </source>
</evidence>
<evidence type="ECO:0000313" key="3">
    <source>
        <dbReference type="Proteomes" id="UP000215914"/>
    </source>
</evidence>